<dbReference type="InParanoid" id="A0A0V1BKL2"/>
<dbReference type="OrthoDB" id="10368349at2759"/>
<reference evidence="1 2" key="1">
    <citation type="submission" date="2015-01" db="EMBL/GenBank/DDBJ databases">
        <title>Evolution of Trichinella species and genotypes.</title>
        <authorList>
            <person name="Korhonen P.K."/>
            <person name="Edoardo P."/>
            <person name="Giuseppe L.R."/>
            <person name="Gasser R.B."/>
        </authorList>
    </citation>
    <scope>NUCLEOTIDE SEQUENCE [LARGE SCALE GENOMIC DNA]</scope>
    <source>
        <strain evidence="1">ISS3</strain>
    </source>
</reference>
<organism evidence="1 2">
    <name type="scientific">Trichinella spiralis</name>
    <name type="common">Trichina worm</name>
    <dbReference type="NCBI Taxonomy" id="6334"/>
    <lineage>
        <taxon>Eukaryota</taxon>
        <taxon>Metazoa</taxon>
        <taxon>Ecdysozoa</taxon>
        <taxon>Nematoda</taxon>
        <taxon>Enoplea</taxon>
        <taxon>Dorylaimia</taxon>
        <taxon>Trichinellida</taxon>
        <taxon>Trichinellidae</taxon>
        <taxon>Trichinella</taxon>
    </lineage>
</organism>
<accession>A0A0V1BKL2</accession>
<dbReference type="EMBL" id="JYDH01000031">
    <property type="protein sequence ID" value="KRY37723.1"/>
    <property type="molecule type" value="Genomic_DNA"/>
</dbReference>
<evidence type="ECO:0000313" key="2">
    <source>
        <dbReference type="Proteomes" id="UP000054776"/>
    </source>
</evidence>
<sequence>LQSTLKKATERLASYTWKANKRQDYGLKFAY</sequence>
<keyword evidence="2" id="KW-1185">Reference proteome</keyword>
<dbReference type="AlphaFoldDB" id="A0A0V1BKL2"/>
<name>A0A0V1BKL2_TRISP</name>
<evidence type="ECO:0000313" key="1">
    <source>
        <dbReference type="EMBL" id="KRY37723.1"/>
    </source>
</evidence>
<protein>
    <submittedName>
        <fullName evidence="1">Uncharacterized protein</fullName>
    </submittedName>
</protein>
<feature type="non-terminal residue" evidence="1">
    <location>
        <position position="1"/>
    </location>
</feature>
<gene>
    <name evidence="1" type="ORF">T01_13508</name>
</gene>
<proteinExistence type="predicted"/>
<comment type="caution">
    <text evidence="1">The sequence shown here is derived from an EMBL/GenBank/DDBJ whole genome shotgun (WGS) entry which is preliminary data.</text>
</comment>
<dbReference type="Proteomes" id="UP000054776">
    <property type="component" value="Unassembled WGS sequence"/>
</dbReference>